<proteinExistence type="predicted"/>
<evidence type="ECO:0000313" key="2">
    <source>
        <dbReference type="WBParaSite" id="nRc.2.0.1.t39273-RA"/>
    </source>
</evidence>
<reference evidence="2" key="1">
    <citation type="submission" date="2022-11" db="UniProtKB">
        <authorList>
            <consortium name="WormBaseParasite"/>
        </authorList>
    </citation>
    <scope>IDENTIFICATION</scope>
</reference>
<keyword evidence="1" id="KW-1185">Reference proteome</keyword>
<dbReference type="AlphaFoldDB" id="A0A915KLG3"/>
<evidence type="ECO:0000313" key="1">
    <source>
        <dbReference type="Proteomes" id="UP000887565"/>
    </source>
</evidence>
<organism evidence="1 2">
    <name type="scientific">Romanomermis culicivorax</name>
    <name type="common">Nematode worm</name>
    <dbReference type="NCBI Taxonomy" id="13658"/>
    <lineage>
        <taxon>Eukaryota</taxon>
        <taxon>Metazoa</taxon>
        <taxon>Ecdysozoa</taxon>
        <taxon>Nematoda</taxon>
        <taxon>Enoplea</taxon>
        <taxon>Dorylaimia</taxon>
        <taxon>Mermithida</taxon>
        <taxon>Mermithoidea</taxon>
        <taxon>Mermithidae</taxon>
        <taxon>Romanomermis</taxon>
    </lineage>
</organism>
<dbReference type="WBParaSite" id="nRc.2.0.1.t39273-RA">
    <property type="protein sequence ID" value="nRc.2.0.1.t39273-RA"/>
    <property type="gene ID" value="nRc.2.0.1.g39273"/>
</dbReference>
<accession>A0A915KLG3</accession>
<dbReference type="Proteomes" id="UP000887565">
    <property type="component" value="Unplaced"/>
</dbReference>
<sequence>MDVTAGTAITERGAGGTIRLTMIDGCLRRRYDNTKTQSQFTITNRPQFKCFPKNGRLQI</sequence>
<name>A0A915KLG3_ROMCU</name>
<protein>
    <submittedName>
        <fullName evidence="2">Uncharacterized protein</fullName>
    </submittedName>
</protein>